<dbReference type="PANTHER" id="PTHR12468:SF2">
    <property type="entry name" value="GPI MANNOSYLTRANSFERASE 2"/>
    <property type="match status" value="1"/>
</dbReference>
<evidence type="ECO:0000313" key="13">
    <source>
        <dbReference type="Proteomes" id="UP001558652"/>
    </source>
</evidence>
<evidence type="ECO:0000256" key="10">
    <source>
        <dbReference type="ARBA" id="ARBA00023136"/>
    </source>
</evidence>
<keyword evidence="9 11" id="KW-1133">Transmembrane helix</keyword>
<evidence type="ECO:0000313" key="12">
    <source>
        <dbReference type="EMBL" id="KAL1114878.1"/>
    </source>
</evidence>
<feature type="transmembrane region" description="Helical" evidence="11">
    <location>
        <begin position="342"/>
        <end position="366"/>
    </location>
</feature>
<evidence type="ECO:0000256" key="9">
    <source>
        <dbReference type="ARBA" id="ARBA00022989"/>
    </source>
</evidence>
<evidence type="ECO:0000256" key="8">
    <source>
        <dbReference type="ARBA" id="ARBA00022824"/>
    </source>
</evidence>
<dbReference type="GO" id="GO:0016757">
    <property type="term" value="F:glycosyltransferase activity"/>
    <property type="evidence" value="ECO:0007669"/>
    <property type="project" value="UniProtKB-KW"/>
</dbReference>
<comment type="function">
    <text evidence="11">Mannosyltransferase involved in glycosylphosphatidylinositol-anchor biosynthesis.</text>
</comment>
<keyword evidence="13" id="KW-1185">Reference proteome</keyword>
<feature type="transmembrane region" description="Helical" evidence="11">
    <location>
        <begin position="459"/>
        <end position="478"/>
    </location>
</feature>
<feature type="transmembrane region" description="Helical" evidence="11">
    <location>
        <begin position="121"/>
        <end position="143"/>
    </location>
</feature>
<accession>A0ABD0XUI8</accession>
<evidence type="ECO:0000256" key="3">
    <source>
        <dbReference type="ARBA" id="ARBA00008698"/>
    </source>
</evidence>
<feature type="transmembrane region" description="Helical" evidence="11">
    <location>
        <begin position="378"/>
        <end position="400"/>
    </location>
</feature>
<organism evidence="12 13">
    <name type="scientific">Ranatra chinensis</name>
    <dbReference type="NCBI Taxonomy" id="642074"/>
    <lineage>
        <taxon>Eukaryota</taxon>
        <taxon>Metazoa</taxon>
        <taxon>Ecdysozoa</taxon>
        <taxon>Arthropoda</taxon>
        <taxon>Hexapoda</taxon>
        <taxon>Insecta</taxon>
        <taxon>Pterygota</taxon>
        <taxon>Neoptera</taxon>
        <taxon>Paraneoptera</taxon>
        <taxon>Hemiptera</taxon>
        <taxon>Heteroptera</taxon>
        <taxon>Panheteroptera</taxon>
        <taxon>Nepomorpha</taxon>
        <taxon>Nepidae</taxon>
        <taxon>Ranatrinae</taxon>
        <taxon>Ranatra</taxon>
    </lineage>
</organism>
<name>A0ABD0XUI8_9HEMI</name>
<evidence type="ECO:0000256" key="11">
    <source>
        <dbReference type="RuleBase" id="RU363112"/>
    </source>
</evidence>
<evidence type="ECO:0000256" key="1">
    <source>
        <dbReference type="ARBA" id="ARBA00004477"/>
    </source>
</evidence>
<comment type="similarity">
    <text evidence="3 11">Belongs to the PIGV family.</text>
</comment>
<dbReference type="InterPro" id="IPR007315">
    <property type="entry name" value="PIG-V/Gpi18"/>
</dbReference>
<evidence type="ECO:0000256" key="7">
    <source>
        <dbReference type="ARBA" id="ARBA00022692"/>
    </source>
</evidence>
<dbReference type="Pfam" id="PF04188">
    <property type="entry name" value="Mannosyl_trans2"/>
    <property type="match status" value="1"/>
</dbReference>
<feature type="transmembrane region" description="Helical" evidence="11">
    <location>
        <begin position="21"/>
        <end position="38"/>
    </location>
</feature>
<protein>
    <recommendedName>
        <fullName evidence="11">GPI mannosyltransferase 2</fullName>
        <ecNumber evidence="11">2.4.1.-</ecNumber>
    </recommendedName>
</protein>
<dbReference type="AlphaFoldDB" id="A0ABD0XUI8"/>
<gene>
    <name evidence="12" type="ORF">AAG570_007702</name>
</gene>
<dbReference type="Proteomes" id="UP001558652">
    <property type="component" value="Unassembled WGS sequence"/>
</dbReference>
<comment type="subcellular location">
    <subcellularLocation>
        <location evidence="1 11">Endoplasmic reticulum membrane</location>
        <topology evidence="1 11">Multi-pass membrane protein</topology>
    </subcellularLocation>
</comment>
<dbReference type="GO" id="GO:0005789">
    <property type="term" value="C:endoplasmic reticulum membrane"/>
    <property type="evidence" value="ECO:0007669"/>
    <property type="project" value="UniProtKB-SubCell"/>
</dbReference>
<evidence type="ECO:0000256" key="6">
    <source>
        <dbReference type="ARBA" id="ARBA00022679"/>
    </source>
</evidence>
<feature type="transmembrane region" description="Helical" evidence="11">
    <location>
        <begin position="245"/>
        <end position="266"/>
    </location>
</feature>
<dbReference type="GO" id="GO:0006506">
    <property type="term" value="P:GPI anchor biosynthetic process"/>
    <property type="evidence" value="ECO:0007669"/>
    <property type="project" value="UniProtKB-KW"/>
</dbReference>
<feature type="transmembrane region" description="Helical" evidence="11">
    <location>
        <begin position="406"/>
        <end position="428"/>
    </location>
</feature>
<keyword evidence="5 11" id="KW-0328">Glycosyltransferase</keyword>
<dbReference type="PANTHER" id="PTHR12468">
    <property type="entry name" value="GPI MANNOSYLTRANSFERASE 2"/>
    <property type="match status" value="1"/>
</dbReference>
<keyword evidence="7 11" id="KW-0812">Transmembrane</keyword>
<keyword evidence="10 11" id="KW-0472">Membrane</keyword>
<reference evidence="12 13" key="1">
    <citation type="submission" date="2024-07" db="EMBL/GenBank/DDBJ databases">
        <title>Chromosome-level genome assembly of the water stick insect Ranatra chinensis (Heteroptera: Nepidae).</title>
        <authorList>
            <person name="Liu X."/>
        </authorList>
    </citation>
    <scope>NUCLEOTIDE SEQUENCE [LARGE SCALE GENOMIC DNA]</scope>
    <source>
        <strain evidence="12">Cailab_2021Rc</strain>
        <tissue evidence="12">Muscle</tissue>
    </source>
</reference>
<feature type="transmembrane region" description="Helical" evidence="11">
    <location>
        <begin position="203"/>
        <end position="224"/>
    </location>
</feature>
<feature type="transmembrane region" description="Helical" evidence="11">
    <location>
        <begin position="155"/>
        <end position="173"/>
    </location>
</feature>
<dbReference type="EC" id="2.4.1.-" evidence="11"/>
<evidence type="ECO:0000256" key="2">
    <source>
        <dbReference type="ARBA" id="ARBA00004687"/>
    </source>
</evidence>
<evidence type="ECO:0000256" key="5">
    <source>
        <dbReference type="ARBA" id="ARBA00022676"/>
    </source>
</evidence>
<proteinExistence type="inferred from homology"/>
<dbReference type="EMBL" id="JBFDAA010000021">
    <property type="protein sequence ID" value="KAL1114878.1"/>
    <property type="molecule type" value="Genomic_DNA"/>
</dbReference>
<comment type="pathway">
    <text evidence="2 11">Glycolipid biosynthesis; glycosylphosphatidylinositol-anchor biosynthesis.</text>
</comment>
<evidence type="ECO:0000256" key="4">
    <source>
        <dbReference type="ARBA" id="ARBA00022502"/>
    </source>
</evidence>
<comment type="caution">
    <text evidence="12">The sequence shown here is derived from an EMBL/GenBank/DDBJ whole genome shotgun (WGS) entry which is preliminary data.</text>
</comment>
<keyword evidence="8 11" id="KW-0256">Endoplasmic reticulum</keyword>
<sequence length="481" mass="55143">MSKWFRSVGWSLRAEARKYALASRFFFLALSALFNLLFPDHHSRDAFQAPGFNLTTDSVLDNCVRTGFGGLLRWDAHHFMHIAQYGYSYENNTPFLPMFPAVVRFLSTTLCAVLHVIEYPAILLCVAIAVNIFCFVKASDVLYELSCKISGNEAFAFKSVVFFCVSPASVFFIAPYSESMYTLATFSGMLCCLNNHFGKGTFWFALSTLVRSNGITNIWFVFYFSMSHFFHKFVHKGVIIRAPIWSLYNILWSNGLAALLILSPFVAFQLYVYDIFCPEIKIDKDSYPSIVMDYALENNLTLSFNKPDWCNAKFSIPYFSVQKKYWHVGFLNYFVLKQIPNFLLALPMISLVLYYGIGFLRSILLYKFYGLSRWKISLILPDLALPFCAHAVILTVYALFNINVQVTTRLIASSNPFIYWIASAYFVYETKLRGKGQYNSFINLDLFPLTSIRKSGNLIGSYFILYAFIGILAFSNNFPWT</sequence>
<keyword evidence="4 11" id="KW-0337">GPI-anchor biosynthesis</keyword>
<keyword evidence="6 11" id="KW-0808">Transferase</keyword>